<dbReference type="KEGG" id="dbc:MFMK1_003391"/>
<keyword evidence="3" id="KW-1185">Reference proteome</keyword>
<evidence type="ECO:0000313" key="3">
    <source>
        <dbReference type="Proteomes" id="UP001329915"/>
    </source>
</evidence>
<dbReference type="Gene3D" id="3.40.30.10">
    <property type="entry name" value="Glutaredoxin"/>
    <property type="match status" value="1"/>
</dbReference>
<dbReference type="Pfam" id="PF00085">
    <property type="entry name" value="Thioredoxin"/>
    <property type="match status" value="1"/>
</dbReference>
<dbReference type="AlphaFoldDB" id="A0AAU0UQD7"/>
<evidence type="ECO:0000259" key="1">
    <source>
        <dbReference type="Pfam" id="PF00085"/>
    </source>
</evidence>
<dbReference type="InterPro" id="IPR036249">
    <property type="entry name" value="Thioredoxin-like_sf"/>
</dbReference>
<dbReference type="SUPFAM" id="SSF52833">
    <property type="entry name" value="Thioredoxin-like"/>
    <property type="match status" value="1"/>
</dbReference>
<dbReference type="RefSeq" id="WP_366922911.1">
    <property type="nucleotide sequence ID" value="NZ_CP121694.1"/>
</dbReference>
<dbReference type="Proteomes" id="UP001329915">
    <property type="component" value="Chromosome"/>
</dbReference>
<name>A0AAU0UQD7_9FIRM</name>
<proteinExistence type="predicted"/>
<organism evidence="2 3">
    <name type="scientific">Metallumcola ferriviriculae</name>
    <dbReference type="NCBI Taxonomy" id="3039180"/>
    <lineage>
        <taxon>Bacteria</taxon>
        <taxon>Bacillati</taxon>
        <taxon>Bacillota</taxon>
        <taxon>Clostridia</taxon>
        <taxon>Neomoorellales</taxon>
        <taxon>Desulfitibacteraceae</taxon>
        <taxon>Metallumcola</taxon>
    </lineage>
</organism>
<sequence length="69" mass="8030">MALHEKYNEQVQFIVVDVQSPQSAQLVQMFKVQYIPAIFFIDSQNRVEEMIVGDTTKDKLESNIKKIID</sequence>
<evidence type="ECO:0000313" key="2">
    <source>
        <dbReference type="EMBL" id="WRO23529.1"/>
    </source>
</evidence>
<feature type="domain" description="Thioredoxin" evidence="1">
    <location>
        <begin position="3"/>
        <end position="66"/>
    </location>
</feature>
<reference evidence="2 3" key="1">
    <citation type="submission" date="2023-04" db="EMBL/GenBank/DDBJ databases">
        <authorList>
            <person name="Hsu D."/>
        </authorList>
    </citation>
    <scope>NUCLEOTIDE SEQUENCE [LARGE SCALE GENOMIC DNA]</scope>
    <source>
        <strain evidence="2 3">MK1</strain>
    </source>
</reference>
<dbReference type="EMBL" id="CP121694">
    <property type="protein sequence ID" value="WRO23529.1"/>
    <property type="molecule type" value="Genomic_DNA"/>
</dbReference>
<gene>
    <name evidence="2" type="ORF">MFMK1_003391</name>
</gene>
<accession>A0AAU0UQD7</accession>
<protein>
    <submittedName>
        <fullName evidence="2">Thioredoxin domain-containing protein</fullName>
    </submittedName>
</protein>
<dbReference type="InterPro" id="IPR013766">
    <property type="entry name" value="Thioredoxin_domain"/>
</dbReference>